<evidence type="ECO:0000313" key="2">
    <source>
        <dbReference type="EMBL" id="KAK9128672.1"/>
    </source>
</evidence>
<accession>A0AAP0J9B8</accession>
<evidence type="ECO:0000313" key="3">
    <source>
        <dbReference type="Proteomes" id="UP001420932"/>
    </source>
</evidence>
<dbReference type="Proteomes" id="UP001420932">
    <property type="component" value="Unassembled WGS sequence"/>
</dbReference>
<gene>
    <name evidence="2" type="ORF">Syun_017469</name>
</gene>
<organism evidence="2 3">
    <name type="scientific">Stephania yunnanensis</name>
    <dbReference type="NCBI Taxonomy" id="152371"/>
    <lineage>
        <taxon>Eukaryota</taxon>
        <taxon>Viridiplantae</taxon>
        <taxon>Streptophyta</taxon>
        <taxon>Embryophyta</taxon>
        <taxon>Tracheophyta</taxon>
        <taxon>Spermatophyta</taxon>
        <taxon>Magnoliopsida</taxon>
        <taxon>Ranunculales</taxon>
        <taxon>Menispermaceae</taxon>
        <taxon>Menispermoideae</taxon>
        <taxon>Cissampelideae</taxon>
        <taxon>Stephania</taxon>
    </lineage>
</organism>
<protein>
    <submittedName>
        <fullName evidence="2">Uncharacterized protein</fullName>
    </submittedName>
</protein>
<keyword evidence="3" id="KW-1185">Reference proteome</keyword>
<evidence type="ECO:0000256" key="1">
    <source>
        <dbReference type="SAM" id="MobiDB-lite"/>
    </source>
</evidence>
<name>A0AAP0J9B8_9MAGN</name>
<feature type="region of interest" description="Disordered" evidence="1">
    <location>
        <begin position="24"/>
        <end position="69"/>
    </location>
</feature>
<reference evidence="2 3" key="1">
    <citation type="submission" date="2024-01" db="EMBL/GenBank/DDBJ databases">
        <title>Genome assemblies of Stephania.</title>
        <authorList>
            <person name="Yang L."/>
        </authorList>
    </citation>
    <scope>NUCLEOTIDE SEQUENCE [LARGE SCALE GENOMIC DNA]</scope>
    <source>
        <strain evidence="2">YNDBR</strain>
        <tissue evidence="2">Leaf</tissue>
    </source>
</reference>
<comment type="caution">
    <text evidence="2">The sequence shown here is derived from an EMBL/GenBank/DDBJ whole genome shotgun (WGS) entry which is preliminary data.</text>
</comment>
<sequence>MEKENRDSKGGEVRMDMAVISLSGKNGGEVFGDWAESEGGEAVGAERDEDREDNEPGNKNGWGRSPSRR</sequence>
<proteinExistence type="predicted"/>
<dbReference type="EMBL" id="JBBNAF010000007">
    <property type="protein sequence ID" value="KAK9128672.1"/>
    <property type="molecule type" value="Genomic_DNA"/>
</dbReference>
<dbReference type="AlphaFoldDB" id="A0AAP0J9B8"/>